<evidence type="ECO:0000256" key="2">
    <source>
        <dbReference type="ARBA" id="ARBA00023295"/>
    </source>
</evidence>
<accession>A0A3A1UI96</accession>
<evidence type="ECO:0000313" key="6">
    <source>
        <dbReference type="Proteomes" id="UP000266482"/>
    </source>
</evidence>
<keyword evidence="6" id="KW-1185">Reference proteome</keyword>
<dbReference type="InterPro" id="IPR050386">
    <property type="entry name" value="Glycosyl_hydrolase_5"/>
</dbReference>
<proteinExistence type="inferred from homology"/>
<dbReference type="AlphaFoldDB" id="A0A3A1UI96"/>
<dbReference type="GO" id="GO:0005576">
    <property type="term" value="C:extracellular region"/>
    <property type="evidence" value="ECO:0007669"/>
    <property type="project" value="TreeGrafter"/>
</dbReference>
<dbReference type="RefSeq" id="WP_119603142.1">
    <property type="nucleotide sequence ID" value="NZ_QXQA01000029.1"/>
</dbReference>
<feature type="domain" description="Glycoside hydrolase family 5" evidence="4">
    <location>
        <begin position="77"/>
        <end position="274"/>
    </location>
</feature>
<comment type="caution">
    <text evidence="5">The sequence shown here is derived from an EMBL/GenBank/DDBJ whole genome shotgun (WGS) entry which is preliminary data.</text>
</comment>
<dbReference type="GO" id="GO:0008422">
    <property type="term" value="F:beta-glucosidase activity"/>
    <property type="evidence" value="ECO:0007669"/>
    <property type="project" value="TreeGrafter"/>
</dbReference>
<dbReference type="InterPro" id="IPR001547">
    <property type="entry name" value="Glyco_hydro_5"/>
</dbReference>
<dbReference type="Proteomes" id="UP000266482">
    <property type="component" value="Unassembled WGS sequence"/>
</dbReference>
<evidence type="ECO:0000256" key="3">
    <source>
        <dbReference type="RuleBase" id="RU361153"/>
    </source>
</evidence>
<comment type="similarity">
    <text evidence="3">Belongs to the glycosyl hydrolase 5 (cellulase A) family.</text>
</comment>
<dbReference type="OrthoDB" id="9800475at2"/>
<dbReference type="PANTHER" id="PTHR31297:SF13">
    <property type="entry name" value="PUTATIVE-RELATED"/>
    <property type="match status" value="1"/>
</dbReference>
<name>A0A3A1UI96_9BACL</name>
<protein>
    <submittedName>
        <fullName evidence="5">Glycoside hydrolase</fullName>
    </submittedName>
</protein>
<evidence type="ECO:0000256" key="1">
    <source>
        <dbReference type="ARBA" id="ARBA00022801"/>
    </source>
</evidence>
<organism evidence="5 6">
    <name type="scientific">Paenibacillus nanensis</name>
    <dbReference type="NCBI Taxonomy" id="393251"/>
    <lineage>
        <taxon>Bacteria</taxon>
        <taxon>Bacillati</taxon>
        <taxon>Bacillota</taxon>
        <taxon>Bacilli</taxon>
        <taxon>Bacillales</taxon>
        <taxon>Paenibacillaceae</taxon>
        <taxon>Paenibacillus</taxon>
    </lineage>
</organism>
<dbReference type="EMBL" id="QXQA01000029">
    <property type="protein sequence ID" value="RIX46019.1"/>
    <property type="molecule type" value="Genomic_DNA"/>
</dbReference>
<gene>
    <name evidence="5" type="ORF">D3P08_26500</name>
</gene>
<reference evidence="5 6" key="1">
    <citation type="submission" date="2018-09" db="EMBL/GenBank/DDBJ databases">
        <title>Paenibacillus aracenensis nov. sp. isolated from a cave in southern Spain.</title>
        <authorList>
            <person name="Jurado V."/>
            <person name="Gutierrez-Patricio S."/>
            <person name="Gonzalez-Pimentel J.L."/>
            <person name="Miller A.Z."/>
            <person name="Laiz L."/>
            <person name="Saiz-Jimenez C."/>
        </authorList>
    </citation>
    <scope>NUCLEOTIDE SEQUENCE [LARGE SCALE GENOMIC DNA]</scope>
    <source>
        <strain evidence="5 6">DSM 22867</strain>
    </source>
</reference>
<sequence>MFEKTSRDRVKGFLRAQGTKTVNGEGEEIVLTGWGLGNWLLPEGYMWLSHNSRFDRPRRIEAVIQELTGSDYSQQFWKRFRERYVTQEDIKQMAELGYNSVRIPFNWRILMEDEPGISWKEDGFALIDRCLDWCEEFGLYAFLDLHGAPGGQTGANIDDSIDDFPRLFTDEESWRKGIELWKELARRYKDRWIVGGYDLLNEPVKPGLWDDKHPHYLIRRLAAFYDEAIAAIREIDNKHMLSIEGHHWATSTALFYKRFDDNMVIHFHRYACMPGVEALNEWIALSKRLDQPLWLGETGENLPEWFAALYPLSVAHDIGYNLWPWKKMQCQNSPCSIKKPDGWDEFLGYTAGGPRPSRERAQQILDAYLDNVLIENCEYRPAVTASAFRRPGCTVRGTDFDELPGKGASFSGKRAEGNIYQYRSHTGMLITPTHDTVAPKKFFFDSGWDLLTLQMEAGEFAAYTFSKLTADSRAQLELVCLADAEIAVQQDGKDVQVTSLKAGTVTVELTDIPLQAAEEAVLKIEVRKGSIQLHTIRVS</sequence>
<dbReference type="Gene3D" id="3.20.20.80">
    <property type="entry name" value="Glycosidases"/>
    <property type="match status" value="1"/>
</dbReference>
<dbReference type="GO" id="GO:0009986">
    <property type="term" value="C:cell surface"/>
    <property type="evidence" value="ECO:0007669"/>
    <property type="project" value="TreeGrafter"/>
</dbReference>
<dbReference type="SUPFAM" id="SSF51445">
    <property type="entry name" value="(Trans)glycosidases"/>
    <property type="match status" value="1"/>
</dbReference>
<evidence type="ECO:0000259" key="4">
    <source>
        <dbReference type="Pfam" id="PF00150"/>
    </source>
</evidence>
<dbReference type="Pfam" id="PF00150">
    <property type="entry name" value="Cellulase"/>
    <property type="match status" value="1"/>
</dbReference>
<dbReference type="InterPro" id="IPR017853">
    <property type="entry name" value="GH"/>
</dbReference>
<evidence type="ECO:0000313" key="5">
    <source>
        <dbReference type="EMBL" id="RIX46019.1"/>
    </source>
</evidence>
<keyword evidence="1 3" id="KW-0378">Hydrolase</keyword>
<dbReference type="PANTHER" id="PTHR31297">
    <property type="entry name" value="GLUCAN ENDO-1,6-BETA-GLUCOSIDASE B"/>
    <property type="match status" value="1"/>
</dbReference>
<dbReference type="GO" id="GO:0009251">
    <property type="term" value="P:glucan catabolic process"/>
    <property type="evidence" value="ECO:0007669"/>
    <property type="project" value="TreeGrafter"/>
</dbReference>
<keyword evidence="2 3" id="KW-0326">Glycosidase</keyword>